<protein>
    <submittedName>
        <fullName evidence="10">MFS transporter</fullName>
    </submittedName>
</protein>
<evidence type="ECO:0000313" key="10">
    <source>
        <dbReference type="EMBL" id="MDT0407098.1"/>
    </source>
</evidence>
<dbReference type="InterPro" id="IPR020846">
    <property type="entry name" value="MFS_dom"/>
</dbReference>
<feature type="non-terminal residue" evidence="10">
    <location>
        <position position="1"/>
    </location>
</feature>
<dbReference type="InterPro" id="IPR036259">
    <property type="entry name" value="MFS_trans_sf"/>
</dbReference>
<keyword evidence="6 8" id="KW-0472">Membrane</keyword>
<evidence type="ECO:0000256" key="5">
    <source>
        <dbReference type="ARBA" id="ARBA00022989"/>
    </source>
</evidence>
<evidence type="ECO:0000256" key="6">
    <source>
        <dbReference type="ARBA" id="ARBA00023136"/>
    </source>
</evidence>
<evidence type="ECO:0000256" key="1">
    <source>
        <dbReference type="ARBA" id="ARBA00004651"/>
    </source>
</evidence>
<comment type="caution">
    <text evidence="10">The sequence shown here is derived from an EMBL/GenBank/DDBJ whole genome shotgun (WGS) entry which is preliminary data.</text>
</comment>
<dbReference type="InterPro" id="IPR011701">
    <property type="entry name" value="MFS"/>
</dbReference>
<keyword evidence="7" id="KW-0046">Antibiotic resistance</keyword>
<dbReference type="EMBL" id="JAVRFB010000342">
    <property type="protein sequence ID" value="MDT0407098.1"/>
    <property type="molecule type" value="Genomic_DNA"/>
</dbReference>
<dbReference type="Gene3D" id="1.20.1720.10">
    <property type="entry name" value="Multidrug resistance protein D"/>
    <property type="match status" value="1"/>
</dbReference>
<evidence type="ECO:0000256" key="2">
    <source>
        <dbReference type="ARBA" id="ARBA00022448"/>
    </source>
</evidence>
<feature type="transmembrane region" description="Helical" evidence="8">
    <location>
        <begin position="15"/>
        <end position="32"/>
    </location>
</feature>
<sequence length="151" mass="15761">PSLAEDLQPSGTQELWIMDAYGFLIAGFLLTMGTLGDRIGRRRLLMIGAAAFGVVSVLAAYATSAEMLIVARAALGIAGATLMPSTLALISNMFADQRQRSLAIGVWATSFALGMALGPVVGGVMLNHFWWGSVFLLAIPVAVVLLVAAPV</sequence>
<comment type="subcellular location">
    <subcellularLocation>
        <location evidence="1">Cell membrane</location>
        <topology evidence="1">Multi-pass membrane protein</topology>
    </subcellularLocation>
</comment>
<keyword evidence="2" id="KW-0813">Transport</keyword>
<feature type="non-terminal residue" evidence="10">
    <location>
        <position position="151"/>
    </location>
</feature>
<dbReference type="PANTHER" id="PTHR42718">
    <property type="entry name" value="MAJOR FACILITATOR SUPERFAMILY MULTIDRUG TRANSPORTER MFSC"/>
    <property type="match status" value="1"/>
</dbReference>
<evidence type="ECO:0000256" key="4">
    <source>
        <dbReference type="ARBA" id="ARBA00022692"/>
    </source>
</evidence>
<keyword evidence="4 8" id="KW-0812">Transmembrane</keyword>
<dbReference type="RefSeq" id="WP_311711762.1">
    <property type="nucleotide sequence ID" value="NZ_JAVRFB010000342.1"/>
</dbReference>
<dbReference type="PANTHER" id="PTHR42718:SF47">
    <property type="entry name" value="METHYL VIOLOGEN RESISTANCE PROTEIN SMVA"/>
    <property type="match status" value="1"/>
</dbReference>
<reference evidence="11" key="1">
    <citation type="submission" date="2023-07" db="EMBL/GenBank/DDBJ databases">
        <title>30 novel species of actinomycetes from the DSMZ collection.</title>
        <authorList>
            <person name="Nouioui I."/>
        </authorList>
    </citation>
    <scope>NUCLEOTIDE SEQUENCE [LARGE SCALE GENOMIC DNA]</scope>
    <source>
        <strain evidence="11">DSM 41635</strain>
    </source>
</reference>
<name>A0ABU2QRM2_9ACTN</name>
<proteinExistence type="predicted"/>
<evidence type="ECO:0000256" key="7">
    <source>
        <dbReference type="ARBA" id="ARBA00023251"/>
    </source>
</evidence>
<feature type="transmembrane region" description="Helical" evidence="8">
    <location>
        <begin position="69"/>
        <end position="90"/>
    </location>
</feature>
<evidence type="ECO:0000256" key="8">
    <source>
        <dbReference type="SAM" id="Phobius"/>
    </source>
</evidence>
<dbReference type="PROSITE" id="PS50850">
    <property type="entry name" value="MFS"/>
    <property type="match status" value="1"/>
</dbReference>
<dbReference type="Proteomes" id="UP001180503">
    <property type="component" value="Unassembled WGS sequence"/>
</dbReference>
<evidence type="ECO:0000259" key="9">
    <source>
        <dbReference type="PROSITE" id="PS50850"/>
    </source>
</evidence>
<keyword evidence="5 8" id="KW-1133">Transmembrane helix</keyword>
<feature type="transmembrane region" description="Helical" evidence="8">
    <location>
        <begin position="44"/>
        <end position="63"/>
    </location>
</feature>
<dbReference type="SUPFAM" id="SSF103473">
    <property type="entry name" value="MFS general substrate transporter"/>
    <property type="match status" value="1"/>
</dbReference>
<accession>A0ABU2QRM2</accession>
<feature type="transmembrane region" description="Helical" evidence="8">
    <location>
        <begin position="128"/>
        <end position="149"/>
    </location>
</feature>
<evidence type="ECO:0000313" key="11">
    <source>
        <dbReference type="Proteomes" id="UP001180503"/>
    </source>
</evidence>
<keyword evidence="3" id="KW-1003">Cell membrane</keyword>
<organism evidence="10 11">
    <name type="scientific">Streptomyces edwardsiae</name>
    <dbReference type="NCBI Taxonomy" id="3075527"/>
    <lineage>
        <taxon>Bacteria</taxon>
        <taxon>Bacillati</taxon>
        <taxon>Actinomycetota</taxon>
        <taxon>Actinomycetes</taxon>
        <taxon>Kitasatosporales</taxon>
        <taxon>Streptomycetaceae</taxon>
        <taxon>Streptomyces</taxon>
    </lineage>
</organism>
<feature type="domain" description="Major facilitator superfamily (MFS) profile" evidence="9">
    <location>
        <begin position="1"/>
        <end position="151"/>
    </location>
</feature>
<dbReference type="Pfam" id="PF07690">
    <property type="entry name" value="MFS_1"/>
    <property type="match status" value="1"/>
</dbReference>
<gene>
    <name evidence="10" type="ORF">RM528_35260</name>
</gene>
<feature type="transmembrane region" description="Helical" evidence="8">
    <location>
        <begin position="102"/>
        <end position="122"/>
    </location>
</feature>
<evidence type="ECO:0000256" key="3">
    <source>
        <dbReference type="ARBA" id="ARBA00022475"/>
    </source>
</evidence>